<keyword evidence="2" id="KW-1133">Transmembrane helix</keyword>
<evidence type="ECO:0000313" key="3">
    <source>
        <dbReference type="EMBL" id="PVD37582.1"/>
    </source>
</evidence>
<reference evidence="3 4" key="1">
    <citation type="submission" date="2018-04" db="EMBL/GenBank/DDBJ databases">
        <title>The genome of golden apple snail Pomacea canaliculata provides insight into stress tolerance and invasive adaptation.</title>
        <authorList>
            <person name="Liu C."/>
            <person name="Liu B."/>
            <person name="Ren Y."/>
            <person name="Zhang Y."/>
            <person name="Wang H."/>
            <person name="Li S."/>
            <person name="Jiang F."/>
            <person name="Yin L."/>
            <person name="Zhang G."/>
            <person name="Qian W."/>
            <person name="Fan W."/>
        </authorList>
    </citation>
    <scope>NUCLEOTIDE SEQUENCE [LARGE SCALE GENOMIC DNA]</scope>
    <source>
        <strain evidence="3">SZHN2017</strain>
        <tissue evidence="3">Muscle</tissue>
    </source>
</reference>
<feature type="transmembrane region" description="Helical" evidence="2">
    <location>
        <begin position="39"/>
        <end position="66"/>
    </location>
</feature>
<protein>
    <submittedName>
        <fullName evidence="3">Uncharacterized protein</fullName>
    </submittedName>
</protein>
<evidence type="ECO:0000256" key="1">
    <source>
        <dbReference type="SAM" id="MobiDB-lite"/>
    </source>
</evidence>
<dbReference type="Proteomes" id="UP000245119">
    <property type="component" value="Linkage Group LG1"/>
</dbReference>
<feature type="region of interest" description="Disordered" evidence="1">
    <location>
        <begin position="74"/>
        <end position="96"/>
    </location>
</feature>
<organism evidence="3 4">
    <name type="scientific">Pomacea canaliculata</name>
    <name type="common">Golden apple snail</name>
    <dbReference type="NCBI Taxonomy" id="400727"/>
    <lineage>
        <taxon>Eukaryota</taxon>
        <taxon>Metazoa</taxon>
        <taxon>Spiralia</taxon>
        <taxon>Lophotrochozoa</taxon>
        <taxon>Mollusca</taxon>
        <taxon>Gastropoda</taxon>
        <taxon>Caenogastropoda</taxon>
        <taxon>Architaenioglossa</taxon>
        <taxon>Ampullarioidea</taxon>
        <taxon>Ampullariidae</taxon>
        <taxon>Pomacea</taxon>
    </lineage>
</organism>
<accession>A0A2T7PVY3</accession>
<dbReference type="AlphaFoldDB" id="A0A2T7PVY3"/>
<gene>
    <name evidence="3" type="ORF">C0Q70_00178</name>
</gene>
<evidence type="ECO:0000256" key="2">
    <source>
        <dbReference type="SAM" id="Phobius"/>
    </source>
</evidence>
<dbReference type="EMBL" id="PZQS01000001">
    <property type="protein sequence ID" value="PVD37582.1"/>
    <property type="molecule type" value="Genomic_DNA"/>
</dbReference>
<name>A0A2T7PVY3_POMCA</name>
<comment type="caution">
    <text evidence="3">The sequence shown here is derived from an EMBL/GenBank/DDBJ whole genome shotgun (WGS) entry which is preliminary data.</text>
</comment>
<keyword evidence="4" id="KW-1185">Reference proteome</keyword>
<keyword evidence="2" id="KW-0812">Transmembrane</keyword>
<proteinExistence type="predicted"/>
<keyword evidence="2" id="KW-0472">Membrane</keyword>
<sequence>MQSKTTLEEMKHKWWQMGSQDCSDVDDRDGLSLHTLGGVFLLAAVGVLSGLFCAFWSCAGSGWLTVVLRKPEARPRTTLGQTQHRSKNLPRVSTMSPPYVGRIVMKS</sequence>
<evidence type="ECO:0000313" key="4">
    <source>
        <dbReference type="Proteomes" id="UP000245119"/>
    </source>
</evidence>